<organism evidence="1 3">
    <name type="scientific">Yersinia enterocolitica subsp. palearctica serotype O:3 (strain DSM 13030 / CIP 106945 / Y11)</name>
    <dbReference type="NCBI Taxonomy" id="930944"/>
    <lineage>
        <taxon>Bacteria</taxon>
        <taxon>Pseudomonadati</taxon>
        <taxon>Pseudomonadota</taxon>
        <taxon>Gammaproteobacteria</taxon>
        <taxon>Enterobacterales</taxon>
        <taxon>Yersiniaceae</taxon>
        <taxon>Yersinia</taxon>
    </lineage>
</organism>
<dbReference type="GeneID" id="31410535"/>
<dbReference type="KEGG" id="yey:Y11_25421"/>
<proteinExistence type="predicted"/>
<dbReference type="AlphaFoldDB" id="A0A0G2PMV6"/>
<dbReference type="Proteomes" id="UP000008084">
    <property type="component" value="Chromosome"/>
</dbReference>
<dbReference type="EMBL" id="FR729477">
    <property type="protein sequence ID" value="CBY26858.1"/>
    <property type="molecule type" value="Genomic_DNA"/>
</dbReference>
<sequence>MKSMTFTAGQVDGLREHFENSAFDYQKTWYRVGQTGVARNITKSRQIGADWLFAFEALLDAITSGRNQHFLTCTRPSALNTRAYIAEFCRVVGVNVTPFSPSNMLLGNGALIAFHGEYSHAAAHAGNVYLGEYAWAKNPRSILQMAKGMAMHKNHRLTLYTTPSRSHTAFKIWNGSLRRPRKTVPVIHTDNGVYCADGVFRQSVTADDAIQQGCTLWEKDWRKYWLEKHMTADDFRFLYLCDWSQAANNAEEVK</sequence>
<dbReference type="EMBL" id="FR729477">
    <property type="protein sequence ID" value="CBY25639.1"/>
    <property type="molecule type" value="Genomic_DNA"/>
</dbReference>
<dbReference type="KEGG" id="yey:Y11_13231"/>
<protein>
    <submittedName>
        <fullName evidence="1">Phage terminase, ATPase subunit</fullName>
    </submittedName>
</protein>
<dbReference type="Pfam" id="PF03237">
    <property type="entry name" value="Terminase_6N"/>
    <property type="match status" value="1"/>
</dbReference>
<dbReference type="InterPro" id="IPR027417">
    <property type="entry name" value="P-loop_NTPase"/>
</dbReference>
<accession>A0A0G2PMV6</accession>
<dbReference type="PATRIC" id="fig|930944.6.peg.1314"/>
<dbReference type="RefSeq" id="WP_014609013.1">
    <property type="nucleotide sequence ID" value="NC_017564.1"/>
</dbReference>
<evidence type="ECO:0000313" key="3">
    <source>
        <dbReference type="Proteomes" id="UP000008084"/>
    </source>
</evidence>
<gene>
    <name evidence="1" type="ordered locus">Y11_13231</name>
    <name evidence="2" type="ordered locus">Y11_25421</name>
</gene>
<dbReference type="HOGENOM" id="CLU_1179843_0_0_6"/>
<name>A0A0G2PMV6_YERE1</name>
<evidence type="ECO:0000313" key="2">
    <source>
        <dbReference type="EMBL" id="CBY26858.1"/>
    </source>
</evidence>
<reference evidence="1 3" key="1">
    <citation type="journal article" date="2011" name="J. Bacteriol.">
        <title>Complete genome sequence of Yersinia enterocolitica subsp. palearctica serogroup O:3.</title>
        <authorList>
            <person name="Batzilla J."/>
            <person name="Hoper D."/>
            <person name="Antonenka U."/>
            <person name="Heesemann J."/>
            <person name="Rakin A."/>
        </authorList>
    </citation>
    <scope>NUCLEOTIDE SEQUENCE [LARGE SCALE GENOMIC DNA]</scope>
    <source>
        <strain evidence="3">DSM 13030 / CIP 106945 / Y11</strain>
        <strain evidence="1">Y11</strain>
    </source>
</reference>
<evidence type="ECO:0000313" key="1">
    <source>
        <dbReference type="EMBL" id="CBY25639.1"/>
    </source>
</evidence>
<dbReference type="Gene3D" id="3.40.50.300">
    <property type="entry name" value="P-loop containing nucleotide triphosphate hydrolases"/>
    <property type="match status" value="1"/>
</dbReference>